<evidence type="ECO:0000259" key="1">
    <source>
        <dbReference type="Pfam" id="PF14417"/>
    </source>
</evidence>
<name>A0A6J4REJ7_9ACTN</name>
<sequence length="221" mass="23874">MPVYECARCNNLTYSASRFGSIQCDQCGGTRHRSLEHAYSFDEARDEPRKLSDGDHCCLGFDDPVDVAQICAHVIGTGLAAGARVIAHPPADVRAAIEPLLEPHEAGAVEWTDSDLLYCPGFDPDAAVDGFRAISDAEARPLYVLGGSGMDLCEVMTPPELRRFEHLVTQGTSETGMVVVCLYDRRLQSAGSMEAAQATHPLTSDDGGPIKRNERFAYVGV</sequence>
<gene>
    <name evidence="2" type="ORF">AVDCRST_MAG85-5</name>
</gene>
<reference evidence="2" key="1">
    <citation type="submission" date="2020-02" db="EMBL/GenBank/DDBJ databases">
        <authorList>
            <person name="Meier V. D."/>
        </authorList>
    </citation>
    <scope>NUCLEOTIDE SEQUENCE</scope>
    <source>
        <strain evidence="2">AVDCRST_MAG85</strain>
    </source>
</reference>
<protein>
    <recommendedName>
        <fullName evidence="1">MEDS domain-containing protein</fullName>
    </recommendedName>
</protein>
<proteinExistence type="predicted"/>
<organism evidence="2">
    <name type="scientific">uncultured Solirubrobacteraceae bacterium</name>
    <dbReference type="NCBI Taxonomy" id="1162706"/>
    <lineage>
        <taxon>Bacteria</taxon>
        <taxon>Bacillati</taxon>
        <taxon>Actinomycetota</taxon>
        <taxon>Thermoleophilia</taxon>
        <taxon>Solirubrobacterales</taxon>
        <taxon>Solirubrobacteraceae</taxon>
        <taxon>environmental samples</taxon>
    </lineage>
</organism>
<feature type="domain" description="MEDS" evidence="1">
    <location>
        <begin position="55"/>
        <end position="201"/>
    </location>
</feature>
<dbReference type="InterPro" id="IPR025847">
    <property type="entry name" value="MEDS_domain"/>
</dbReference>
<dbReference type="EMBL" id="CADCVT010000001">
    <property type="protein sequence ID" value="CAA9471817.1"/>
    <property type="molecule type" value="Genomic_DNA"/>
</dbReference>
<evidence type="ECO:0000313" key="2">
    <source>
        <dbReference type="EMBL" id="CAA9471817.1"/>
    </source>
</evidence>
<accession>A0A6J4REJ7</accession>
<dbReference type="Pfam" id="PF14417">
    <property type="entry name" value="MEDS"/>
    <property type="match status" value="1"/>
</dbReference>
<dbReference type="AlphaFoldDB" id="A0A6J4REJ7"/>